<dbReference type="AlphaFoldDB" id="A0A7I7ZJN0"/>
<organism evidence="1 2">
    <name type="scientific">Mycolicibacterium phocaicum</name>
    <dbReference type="NCBI Taxonomy" id="319706"/>
    <lineage>
        <taxon>Bacteria</taxon>
        <taxon>Bacillati</taxon>
        <taxon>Actinomycetota</taxon>
        <taxon>Actinomycetes</taxon>
        <taxon>Mycobacteriales</taxon>
        <taxon>Mycobacteriaceae</taxon>
        <taxon>Mycolicibacterium</taxon>
    </lineage>
</organism>
<gene>
    <name evidence="1" type="ORF">C1S79_12200</name>
</gene>
<dbReference type="EMBL" id="POTM01000030">
    <property type="protein sequence ID" value="TLH68697.1"/>
    <property type="molecule type" value="Genomic_DNA"/>
</dbReference>
<name>A0A7I7ZJN0_9MYCO</name>
<dbReference type="Pfam" id="PF10756">
    <property type="entry name" value="bPH_6"/>
    <property type="match status" value="1"/>
</dbReference>
<sequence>MTVPMARETGSWDLEVRPQRVKYVAYAAAAVIIAVHVTVGALLKIGATGVIFQTADQVSMALLGIILAGAVLLPTRSRLRVGPAGIVVRNVLSDKTIAWSDIVGVSFPLGARWARVDLPDDEYVPIMAIQTVDKARAVDAMDRLRELVAKYRPDLSSASKTS</sequence>
<protein>
    <submittedName>
        <fullName evidence="1">Uncharacterized protein</fullName>
    </submittedName>
</protein>
<accession>A0A7I7ZJN0</accession>
<dbReference type="InterPro" id="IPR019692">
    <property type="entry name" value="CFP-6_PH"/>
</dbReference>
<evidence type="ECO:0000313" key="1">
    <source>
        <dbReference type="EMBL" id="TLH68697.1"/>
    </source>
</evidence>
<reference evidence="1 2" key="1">
    <citation type="submission" date="2018-01" db="EMBL/GenBank/DDBJ databases">
        <title>Comparative genomics of Mycobacterium mucogenicum and Mycobacterium neoaurum clade members emphasizing tRNA and non-coding RNA.</title>
        <authorList>
            <person name="Behra P.R.K."/>
            <person name="Pettersson B.M.F."/>
            <person name="Das S."/>
            <person name="Dasgupta S."/>
            <person name="Kirsebom L.A."/>
        </authorList>
    </citation>
    <scope>NUCLEOTIDE SEQUENCE [LARGE SCALE GENOMIC DNA]</scope>
    <source>
        <strain evidence="1 2">DSM 45104</strain>
    </source>
</reference>
<comment type="caution">
    <text evidence="1">The sequence shown here is derived from an EMBL/GenBank/DDBJ whole genome shotgun (WGS) entry which is preliminary data.</text>
</comment>
<dbReference type="RefSeq" id="WP_138249153.1">
    <property type="nucleotide sequence ID" value="NZ_AP022616.1"/>
</dbReference>
<dbReference type="Proteomes" id="UP000309984">
    <property type="component" value="Unassembled WGS sequence"/>
</dbReference>
<keyword evidence="2" id="KW-1185">Reference proteome</keyword>
<proteinExistence type="predicted"/>
<evidence type="ECO:0000313" key="2">
    <source>
        <dbReference type="Proteomes" id="UP000309984"/>
    </source>
</evidence>